<name>A0AAD3SQ23_NEPGR</name>
<dbReference type="Pfam" id="PF05911">
    <property type="entry name" value="FPP"/>
    <property type="match status" value="2"/>
</dbReference>
<evidence type="ECO:0000313" key="4">
    <source>
        <dbReference type="EMBL" id="GMH14799.1"/>
    </source>
</evidence>
<sequence>MTDHKSWIWGRKSSDQSIAVAEKVDFASKRNEEEMHMVLAEKAELERDLRDLSNKLSSALYECNAKDDDAQKHAKIAQESLAGLEKAEAKALSLEQELNEAVQNRAASEERASRLCAALKDCVQQLHLVREEQEQRIRDALTVVSRDFEKARLVLEEKLAESSTMIAQLCAENARLSKALLLKDQVIEDLNQQRTKVDADFNSLLARLECMEKDDTALKYEVRVLKKELDVRNDEIEFNRQIADAAHKQHLDNVKKMAKLESECQRLRTMVRKRLPGPTMVAKMKNEVQMLERGATDPRRKRLDANPTIPRWDYAIDTCPESPGKKINILTGRLSNLEEENTALRETLQKKTNELQISRHMYAQTASRLSQLEAQVEESSKGQMMEFTRNSATSLDLSLASMSDIGSDAGSWASALITELEHFRDRKQKHGVSCKSIAVSDISLMDDFVQMEKLALVCVDNPIENYCPQESNGREMVAMSCPNQPKTGESINARTILSNSIATESCLIGRKPVDMPEVLDSFDARIKDMSRDKTVRVLKPKLRSLISKLVKTVKGINLSSQGYDNSSSMLNPTGYMVRVFQWKTSEMATVVQNLLHTCVDLFDGKADFETFIQELASTLEWMISHCFSLQDVSCVKDAIKEHILLDESRSECQLDVGMMSPFSKNDMSTGLKEEIGMLKVELKNTESVIKDLEHRLQSSIEDGNSWTKQLRKLEKTTASLQGELEGSKNSKDIIEDQIENMKLTNEDLNLQLSLTRIELNESRQNLLSQEAELDNKRNLCEELQARCLELQLQLESVNKLDSKKHAVEEEKQLRTEQEISAASEKLARCQETILNLGEQLKALASARDTTLLDKVKSSPTHSMATITEAVTGNKRMNSRSLLDQMLAEDDDEAERPESLQTREITCNSDAHKSSILNNWKSELEGLEVTGKHMAVTTEAAVGSLAIVTRAEKNGGFLKRLLWRKKKVNSKRPPFAT</sequence>
<dbReference type="EMBL" id="BSYO01000014">
    <property type="protein sequence ID" value="GMH14799.1"/>
    <property type="molecule type" value="Genomic_DNA"/>
</dbReference>
<evidence type="ECO:0000256" key="1">
    <source>
        <dbReference type="ARBA" id="ARBA00005921"/>
    </source>
</evidence>
<evidence type="ECO:0000256" key="3">
    <source>
        <dbReference type="SAM" id="Coils"/>
    </source>
</evidence>
<reference evidence="4" key="1">
    <citation type="submission" date="2023-05" db="EMBL/GenBank/DDBJ databases">
        <title>Nepenthes gracilis genome sequencing.</title>
        <authorList>
            <person name="Fukushima K."/>
        </authorList>
    </citation>
    <scope>NUCLEOTIDE SEQUENCE</scope>
    <source>
        <strain evidence="4">SING2019-196</strain>
    </source>
</reference>
<evidence type="ECO:0000256" key="2">
    <source>
        <dbReference type="ARBA" id="ARBA00023054"/>
    </source>
</evidence>
<dbReference type="PANTHER" id="PTHR31580:SF22">
    <property type="entry name" value="FILAMENT-LIKE PLANT PROTEIN 7"/>
    <property type="match status" value="1"/>
</dbReference>
<proteinExistence type="inferred from homology"/>
<feature type="coiled-coil region" evidence="3">
    <location>
        <begin position="28"/>
        <end position="111"/>
    </location>
</feature>
<accession>A0AAD3SQ23</accession>
<protein>
    <recommendedName>
        <fullName evidence="6">Filament-like plant protein 7</fullName>
    </recommendedName>
</protein>
<comment type="caution">
    <text evidence="4">The sequence shown here is derived from an EMBL/GenBank/DDBJ whole genome shotgun (WGS) entry which is preliminary data.</text>
</comment>
<dbReference type="AlphaFoldDB" id="A0AAD3SQ23"/>
<dbReference type="Proteomes" id="UP001279734">
    <property type="component" value="Unassembled WGS sequence"/>
</dbReference>
<dbReference type="InterPro" id="IPR008587">
    <property type="entry name" value="FPP_plant"/>
</dbReference>
<evidence type="ECO:0000313" key="5">
    <source>
        <dbReference type="Proteomes" id="UP001279734"/>
    </source>
</evidence>
<keyword evidence="2 3" id="KW-0175">Coiled coil</keyword>
<keyword evidence="5" id="KW-1185">Reference proteome</keyword>
<feature type="coiled-coil region" evidence="3">
    <location>
        <begin position="675"/>
        <end position="800"/>
    </location>
</feature>
<feature type="coiled-coil region" evidence="3">
    <location>
        <begin position="327"/>
        <end position="354"/>
    </location>
</feature>
<evidence type="ECO:0008006" key="6">
    <source>
        <dbReference type="Google" id="ProtNLM"/>
    </source>
</evidence>
<dbReference type="PANTHER" id="PTHR31580">
    <property type="entry name" value="FILAMENT-LIKE PLANT PROTEIN 4"/>
    <property type="match status" value="1"/>
</dbReference>
<organism evidence="4 5">
    <name type="scientific">Nepenthes gracilis</name>
    <name type="common">Slender pitcher plant</name>
    <dbReference type="NCBI Taxonomy" id="150966"/>
    <lineage>
        <taxon>Eukaryota</taxon>
        <taxon>Viridiplantae</taxon>
        <taxon>Streptophyta</taxon>
        <taxon>Embryophyta</taxon>
        <taxon>Tracheophyta</taxon>
        <taxon>Spermatophyta</taxon>
        <taxon>Magnoliopsida</taxon>
        <taxon>eudicotyledons</taxon>
        <taxon>Gunneridae</taxon>
        <taxon>Pentapetalae</taxon>
        <taxon>Caryophyllales</taxon>
        <taxon>Nepenthaceae</taxon>
        <taxon>Nepenthes</taxon>
    </lineage>
</organism>
<comment type="similarity">
    <text evidence="1">Belongs to the FPP family.</text>
</comment>
<gene>
    <name evidence="4" type="ORF">Nepgr_016640</name>
</gene>